<keyword evidence="5 7" id="KW-1133">Transmembrane helix</keyword>
<keyword evidence="3" id="KW-1003">Cell membrane</keyword>
<keyword evidence="9" id="KW-1185">Reference proteome</keyword>
<evidence type="ECO:0000256" key="7">
    <source>
        <dbReference type="SAM" id="Phobius"/>
    </source>
</evidence>
<keyword evidence="6 7" id="KW-0472">Membrane</keyword>
<dbReference type="GO" id="GO:0005886">
    <property type="term" value="C:plasma membrane"/>
    <property type="evidence" value="ECO:0007669"/>
    <property type="project" value="UniProtKB-SubCell"/>
</dbReference>
<evidence type="ECO:0000256" key="2">
    <source>
        <dbReference type="ARBA" id="ARBA00022448"/>
    </source>
</evidence>
<comment type="subcellular location">
    <subcellularLocation>
        <location evidence="1">Cell membrane</location>
        <topology evidence="1">Multi-pass membrane protein</topology>
    </subcellularLocation>
</comment>
<dbReference type="PIRSF" id="PIRSF006603">
    <property type="entry name" value="DinF"/>
    <property type="match status" value="1"/>
</dbReference>
<evidence type="ECO:0000256" key="5">
    <source>
        <dbReference type="ARBA" id="ARBA00022989"/>
    </source>
</evidence>
<feature type="transmembrane region" description="Helical" evidence="7">
    <location>
        <begin position="104"/>
        <end position="125"/>
    </location>
</feature>
<dbReference type="CDD" id="cd13138">
    <property type="entry name" value="MATE_yoeA_like"/>
    <property type="match status" value="1"/>
</dbReference>
<dbReference type="InterPro" id="IPR002528">
    <property type="entry name" value="MATE_fam"/>
</dbReference>
<evidence type="ECO:0000313" key="9">
    <source>
        <dbReference type="Proteomes" id="UP000189857"/>
    </source>
</evidence>
<gene>
    <name evidence="8" type="ORF">SAMN02745110_01305</name>
</gene>
<dbReference type="PANTHER" id="PTHR43549:SF3">
    <property type="entry name" value="MULTIDRUG RESISTANCE PROTEIN YPNP-RELATED"/>
    <property type="match status" value="1"/>
</dbReference>
<feature type="transmembrane region" description="Helical" evidence="7">
    <location>
        <begin position="368"/>
        <end position="388"/>
    </location>
</feature>
<feature type="transmembrane region" description="Helical" evidence="7">
    <location>
        <begin position="320"/>
        <end position="347"/>
    </location>
</feature>
<sequence>MDEKNSSGSKLDMVNGPILRTMILFAVPLMCSSILQLLFNAADTVVVGQFAGKTALAAVGSNGALINLLTNLFIGLSVGTNVLIAKAVGAKDTEHTGKIVHTSLVIGFFGGIILMIVGMLFAENILIIMDCPSDVIDLSVTYLKIYFIGLPAMMIYNFGSAVLRAVGDTRRPLIFLSIAGVVNVIFNLFFVICLKMSVAGVAIATVISQFMSAILVVICLMKEESDIKLIPGELKIDMDSFKRILLIGIPAGLQGTLFSLSNVVIQSSVNKFGSIIQAGNAAAQNLEGFVYVAMNSFHQATLSFTSQNVGAGRYDRTGKILLRGIIAVFVVGLVLGGAVVLSGNQLLKIYTRNNAERSLVIKAGYNRLIVVCGTYFLCGIMDVLVGAIRGLGYSILPMIVSLVGACGLRIFWLETFFKMKIFHRPSMIYITYPVSWALTICAHVVCYMIIRKKFMKHMQKMDFVK</sequence>
<dbReference type="InterPro" id="IPR052031">
    <property type="entry name" value="Membrane_Transporter-Flippase"/>
</dbReference>
<proteinExistence type="predicted"/>
<dbReference type="NCBIfam" id="TIGR00797">
    <property type="entry name" value="matE"/>
    <property type="match status" value="1"/>
</dbReference>
<keyword evidence="2" id="KW-0813">Transport</keyword>
<feature type="transmembrane region" description="Helical" evidence="7">
    <location>
        <begin position="145"/>
        <end position="166"/>
    </location>
</feature>
<evidence type="ECO:0000256" key="3">
    <source>
        <dbReference type="ARBA" id="ARBA00022475"/>
    </source>
</evidence>
<dbReference type="GO" id="GO:0015297">
    <property type="term" value="F:antiporter activity"/>
    <property type="evidence" value="ECO:0007669"/>
    <property type="project" value="InterPro"/>
</dbReference>
<organism evidence="8 9">
    <name type="scientific">Eubacterium ruminantium</name>
    <dbReference type="NCBI Taxonomy" id="42322"/>
    <lineage>
        <taxon>Bacteria</taxon>
        <taxon>Bacillati</taxon>
        <taxon>Bacillota</taxon>
        <taxon>Clostridia</taxon>
        <taxon>Eubacteriales</taxon>
        <taxon>Eubacteriaceae</taxon>
        <taxon>Eubacterium</taxon>
    </lineage>
</organism>
<reference evidence="8 9" key="1">
    <citation type="submission" date="2017-02" db="EMBL/GenBank/DDBJ databases">
        <authorList>
            <person name="Peterson S.W."/>
        </authorList>
    </citation>
    <scope>NUCLEOTIDE SEQUENCE [LARGE SCALE GENOMIC DNA]</scope>
    <source>
        <strain evidence="8 9">ATCC 17233</strain>
    </source>
</reference>
<feature type="transmembrane region" description="Helical" evidence="7">
    <location>
        <begin position="394"/>
        <end position="417"/>
    </location>
</feature>
<feature type="transmembrane region" description="Helical" evidence="7">
    <location>
        <begin position="62"/>
        <end position="84"/>
    </location>
</feature>
<evidence type="ECO:0000256" key="1">
    <source>
        <dbReference type="ARBA" id="ARBA00004651"/>
    </source>
</evidence>
<dbReference type="AlphaFoldDB" id="A0A1T4MNW7"/>
<evidence type="ECO:0000256" key="4">
    <source>
        <dbReference type="ARBA" id="ARBA00022692"/>
    </source>
</evidence>
<name>A0A1T4MNW7_9FIRM</name>
<protein>
    <submittedName>
        <fullName evidence="8">Putative efflux protein, MATE family</fullName>
    </submittedName>
</protein>
<dbReference type="PANTHER" id="PTHR43549">
    <property type="entry name" value="MULTIDRUG RESISTANCE PROTEIN YPNP-RELATED"/>
    <property type="match status" value="1"/>
</dbReference>
<dbReference type="GO" id="GO:0042910">
    <property type="term" value="F:xenobiotic transmembrane transporter activity"/>
    <property type="evidence" value="ECO:0007669"/>
    <property type="project" value="InterPro"/>
</dbReference>
<dbReference type="RefSeq" id="WP_078787144.1">
    <property type="nucleotide sequence ID" value="NZ_CACZYW010000002.1"/>
</dbReference>
<feature type="transmembrane region" description="Helical" evidence="7">
    <location>
        <begin position="198"/>
        <end position="220"/>
    </location>
</feature>
<dbReference type="EMBL" id="FUXA01000007">
    <property type="protein sequence ID" value="SJZ68571.1"/>
    <property type="molecule type" value="Genomic_DNA"/>
</dbReference>
<dbReference type="Proteomes" id="UP000189857">
    <property type="component" value="Unassembled WGS sequence"/>
</dbReference>
<evidence type="ECO:0000256" key="6">
    <source>
        <dbReference type="ARBA" id="ARBA00023136"/>
    </source>
</evidence>
<accession>A0A1T4MNW7</accession>
<evidence type="ECO:0000313" key="8">
    <source>
        <dbReference type="EMBL" id="SJZ68571.1"/>
    </source>
</evidence>
<feature type="transmembrane region" description="Helical" evidence="7">
    <location>
        <begin position="173"/>
        <end position="192"/>
    </location>
</feature>
<dbReference type="Pfam" id="PF01554">
    <property type="entry name" value="MatE"/>
    <property type="match status" value="2"/>
</dbReference>
<dbReference type="InterPro" id="IPR048279">
    <property type="entry name" value="MdtK-like"/>
</dbReference>
<keyword evidence="4 7" id="KW-0812">Transmembrane</keyword>
<feature type="transmembrane region" description="Helical" evidence="7">
    <location>
        <begin position="21"/>
        <end position="42"/>
    </location>
</feature>
<feature type="transmembrane region" description="Helical" evidence="7">
    <location>
        <begin position="429"/>
        <end position="450"/>
    </location>
</feature>